<accession>A0A1H1DKH1</accession>
<feature type="region of interest" description="Disordered" evidence="1">
    <location>
        <begin position="1"/>
        <end position="68"/>
    </location>
</feature>
<feature type="transmembrane region" description="Helical" evidence="2">
    <location>
        <begin position="75"/>
        <end position="96"/>
    </location>
</feature>
<keyword evidence="4" id="KW-1185">Reference proteome</keyword>
<dbReference type="STRING" id="35622.SAMN04489764_2041"/>
<sequence length="261" mass="27723">MTAGHPPGPYSPDGRFRWDGTAWQPVPNPPPGPPGPYGPHGMPPGQPGHPGMPGPPGVPGFPPGAPPRRPSKAGFILAVAGTAVAALLVGGLAGWITGLSTTDVPGSTAAPPFPKGFPTGDNQYLPGVTVSVVADDWLKKANSWKCSDEAADPDIWSRAKRVMECEPPDDRLYMRVRIEYDSDKKVRVVDAKCDVGTYTQACRSLFTSMADTVFHSREKLRKQAVNWAKKNAASERGTVIGGIRIQAELSPSNALRVTPEV</sequence>
<keyword evidence="2" id="KW-0812">Transmembrane</keyword>
<keyword evidence="2" id="KW-0472">Membrane</keyword>
<dbReference type="Proteomes" id="UP000217103">
    <property type="component" value="Unassembled WGS sequence"/>
</dbReference>
<evidence type="ECO:0000256" key="1">
    <source>
        <dbReference type="SAM" id="MobiDB-lite"/>
    </source>
</evidence>
<feature type="compositionally biased region" description="Pro residues" evidence="1">
    <location>
        <begin position="26"/>
        <end position="68"/>
    </location>
</feature>
<gene>
    <name evidence="3" type="ORF">SAMN04489764_2041</name>
</gene>
<keyword evidence="2" id="KW-1133">Transmembrane helix</keyword>
<evidence type="ECO:0000256" key="2">
    <source>
        <dbReference type="SAM" id="Phobius"/>
    </source>
</evidence>
<dbReference type="EMBL" id="FNKK01000002">
    <property type="protein sequence ID" value="SDQ76739.1"/>
    <property type="molecule type" value="Genomic_DNA"/>
</dbReference>
<name>A0A1H1DKH1_9ACTN</name>
<reference evidence="3 4" key="1">
    <citation type="submission" date="2016-10" db="EMBL/GenBank/DDBJ databases">
        <authorList>
            <person name="de Groot N.N."/>
        </authorList>
    </citation>
    <scope>NUCLEOTIDE SEQUENCE [LARGE SCALE GENOMIC DNA]</scope>
    <source>
        <strain evidence="3 4">DSM 43794</strain>
    </source>
</reference>
<organism evidence="3 4">
    <name type="scientific">Thermostaphylospora chromogena</name>
    <dbReference type="NCBI Taxonomy" id="35622"/>
    <lineage>
        <taxon>Bacteria</taxon>
        <taxon>Bacillati</taxon>
        <taxon>Actinomycetota</taxon>
        <taxon>Actinomycetes</taxon>
        <taxon>Streptosporangiales</taxon>
        <taxon>Thermomonosporaceae</taxon>
        <taxon>Thermostaphylospora</taxon>
    </lineage>
</organism>
<dbReference type="AlphaFoldDB" id="A0A1H1DKH1"/>
<protein>
    <submittedName>
        <fullName evidence="3">Uncharacterized protein</fullName>
    </submittedName>
</protein>
<evidence type="ECO:0000313" key="3">
    <source>
        <dbReference type="EMBL" id="SDQ76739.1"/>
    </source>
</evidence>
<feature type="compositionally biased region" description="Pro residues" evidence="1">
    <location>
        <begin position="1"/>
        <end position="10"/>
    </location>
</feature>
<proteinExistence type="predicted"/>
<evidence type="ECO:0000313" key="4">
    <source>
        <dbReference type="Proteomes" id="UP000217103"/>
    </source>
</evidence>